<dbReference type="Proteomes" id="UP000054477">
    <property type="component" value="Unassembled WGS sequence"/>
</dbReference>
<evidence type="ECO:0000313" key="2">
    <source>
        <dbReference type="Proteomes" id="UP000054477"/>
    </source>
</evidence>
<reference evidence="2" key="2">
    <citation type="submission" date="2015-01" db="EMBL/GenBank/DDBJ databases">
        <title>Evolutionary Origins and Diversification of the Mycorrhizal Mutualists.</title>
        <authorList>
            <consortium name="DOE Joint Genome Institute"/>
            <consortium name="Mycorrhizal Genomics Consortium"/>
            <person name="Kohler A."/>
            <person name="Kuo A."/>
            <person name="Nagy L.G."/>
            <person name="Floudas D."/>
            <person name="Copeland A."/>
            <person name="Barry K.W."/>
            <person name="Cichocki N."/>
            <person name="Veneault-Fourrey C."/>
            <person name="LaButti K."/>
            <person name="Lindquist E.A."/>
            <person name="Lipzen A."/>
            <person name="Lundell T."/>
            <person name="Morin E."/>
            <person name="Murat C."/>
            <person name="Riley R."/>
            <person name="Ohm R."/>
            <person name="Sun H."/>
            <person name="Tunlid A."/>
            <person name="Henrissat B."/>
            <person name="Grigoriev I.V."/>
            <person name="Hibbett D.S."/>
            <person name="Martin F."/>
        </authorList>
    </citation>
    <scope>NUCLEOTIDE SEQUENCE [LARGE SCALE GENOMIC DNA]</scope>
    <source>
        <strain evidence="2">LaAM-08-1</strain>
    </source>
</reference>
<dbReference type="EMBL" id="KN838933">
    <property type="protein sequence ID" value="KIJ92136.1"/>
    <property type="molecule type" value="Genomic_DNA"/>
</dbReference>
<reference evidence="1 2" key="1">
    <citation type="submission" date="2014-04" db="EMBL/GenBank/DDBJ databases">
        <authorList>
            <consortium name="DOE Joint Genome Institute"/>
            <person name="Kuo A."/>
            <person name="Kohler A."/>
            <person name="Nagy L.G."/>
            <person name="Floudas D."/>
            <person name="Copeland A."/>
            <person name="Barry K.W."/>
            <person name="Cichocki N."/>
            <person name="Veneault-Fourrey C."/>
            <person name="LaButti K."/>
            <person name="Lindquist E.A."/>
            <person name="Lipzen A."/>
            <person name="Lundell T."/>
            <person name="Morin E."/>
            <person name="Murat C."/>
            <person name="Sun H."/>
            <person name="Tunlid A."/>
            <person name="Henrissat B."/>
            <person name="Grigoriev I.V."/>
            <person name="Hibbett D.S."/>
            <person name="Martin F."/>
            <person name="Nordberg H.P."/>
            <person name="Cantor M.N."/>
            <person name="Hua S.X."/>
        </authorList>
    </citation>
    <scope>NUCLEOTIDE SEQUENCE [LARGE SCALE GENOMIC DNA]</scope>
    <source>
        <strain evidence="1 2">LaAM-08-1</strain>
    </source>
</reference>
<sequence length="152" mass="16697">MNLSPKDILVSVLTLSSHSSQFSSTHTNSSQTSPPSPKAIYAKYSLTLVKANIRLHSASQRILRRTYAINPTPIPQRSSPIPTLKVILLPSPTLGPLDLRRPSVSFTFADPQSFRPSPPSYADSIPNRITTPELVSTGGNYRRISTISHSRF</sequence>
<dbReference type="AlphaFoldDB" id="A0A0C9X387"/>
<evidence type="ECO:0000313" key="1">
    <source>
        <dbReference type="EMBL" id="KIJ92136.1"/>
    </source>
</evidence>
<organism evidence="1 2">
    <name type="scientific">Laccaria amethystina LaAM-08-1</name>
    <dbReference type="NCBI Taxonomy" id="1095629"/>
    <lineage>
        <taxon>Eukaryota</taxon>
        <taxon>Fungi</taxon>
        <taxon>Dikarya</taxon>
        <taxon>Basidiomycota</taxon>
        <taxon>Agaricomycotina</taxon>
        <taxon>Agaricomycetes</taxon>
        <taxon>Agaricomycetidae</taxon>
        <taxon>Agaricales</taxon>
        <taxon>Agaricineae</taxon>
        <taxon>Hydnangiaceae</taxon>
        <taxon>Laccaria</taxon>
    </lineage>
</organism>
<name>A0A0C9X387_9AGAR</name>
<proteinExistence type="predicted"/>
<accession>A0A0C9X387</accession>
<dbReference type="HOGENOM" id="CLU_1927971_0_0_1"/>
<protein>
    <submittedName>
        <fullName evidence="1">Uncharacterized protein</fullName>
    </submittedName>
</protein>
<keyword evidence="2" id="KW-1185">Reference proteome</keyword>
<gene>
    <name evidence="1" type="ORF">K443DRAFT_13818</name>
</gene>